<comment type="similarity">
    <text evidence="6">Belongs to the TPT transporter family. SLC35E subfamily.</text>
</comment>
<feature type="transmembrane region" description="Helical" evidence="7">
    <location>
        <begin position="116"/>
        <end position="140"/>
    </location>
</feature>
<evidence type="ECO:0000256" key="5">
    <source>
        <dbReference type="ARBA" id="ARBA00093767"/>
    </source>
</evidence>
<dbReference type="EMBL" id="OU015566">
    <property type="protein sequence ID" value="CAG5107407.1"/>
    <property type="molecule type" value="Genomic_DNA"/>
</dbReference>
<dbReference type="SUPFAM" id="SSF103481">
    <property type="entry name" value="Multidrug resistance efflux transporter EmrE"/>
    <property type="match status" value="1"/>
</dbReference>
<reference evidence="9 10" key="1">
    <citation type="submission" date="2021-04" db="EMBL/GenBank/DDBJ databases">
        <authorList>
            <person name="Bliznina A."/>
        </authorList>
    </citation>
    <scope>NUCLEOTIDE SEQUENCE [LARGE SCALE GENOMIC DNA]</scope>
</reference>
<dbReference type="Pfam" id="PF03151">
    <property type="entry name" value="TPT"/>
    <property type="match status" value="1"/>
</dbReference>
<evidence type="ECO:0000259" key="8">
    <source>
        <dbReference type="Pfam" id="PF03151"/>
    </source>
</evidence>
<keyword evidence="2 7" id="KW-0812">Transmembrane</keyword>
<evidence type="ECO:0000313" key="10">
    <source>
        <dbReference type="Proteomes" id="UP001158576"/>
    </source>
</evidence>
<accession>A0ABN7SY19</accession>
<keyword evidence="4 7" id="KW-0472">Membrane</keyword>
<evidence type="ECO:0000256" key="7">
    <source>
        <dbReference type="SAM" id="Phobius"/>
    </source>
</evidence>
<gene>
    <name evidence="9" type="ORF">OKIOD_LOCUS12070</name>
</gene>
<keyword evidence="10" id="KW-1185">Reference proteome</keyword>
<feature type="domain" description="Sugar phosphate transporter" evidence="8">
    <location>
        <begin position="1"/>
        <end position="187"/>
    </location>
</feature>
<keyword evidence="3 7" id="KW-1133">Transmembrane helix</keyword>
<dbReference type="InterPro" id="IPR004853">
    <property type="entry name" value="Sugar_P_trans_dom"/>
</dbReference>
<feature type="transmembrane region" description="Helical" evidence="7">
    <location>
        <begin position="21"/>
        <end position="38"/>
    </location>
</feature>
<feature type="transmembrane region" description="Helical" evidence="7">
    <location>
        <begin position="76"/>
        <end position="96"/>
    </location>
</feature>
<dbReference type="Proteomes" id="UP001158576">
    <property type="component" value="Chromosome 1"/>
</dbReference>
<evidence type="ECO:0000256" key="3">
    <source>
        <dbReference type="ARBA" id="ARBA00022989"/>
    </source>
</evidence>
<sequence>MPIFVLLLGRIIWKERQPLKIYLSVIPIIIGIAMATISELNFNMIGTIAAFASTIGFALQNLYTKKSLRDLNIHQHVLLQHLTFYGFFMLLTLWLFTDMPKIMDADHKNLSVHSIITLLFISGVCSLLQNLTAFSVMALVSTVSYSVASATKRVVVIAVSLLTLKNPVNAFNVGGMVMACCGVFLYNRVKTNLRKIPILPTFSSPSTRTA</sequence>
<feature type="transmembrane region" description="Helical" evidence="7">
    <location>
        <begin position="44"/>
        <end position="64"/>
    </location>
</feature>
<evidence type="ECO:0000256" key="4">
    <source>
        <dbReference type="ARBA" id="ARBA00023136"/>
    </source>
</evidence>
<evidence type="ECO:0000256" key="6">
    <source>
        <dbReference type="ARBA" id="ARBA00093775"/>
    </source>
</evidence>
<comment type="subcellular location">
    <subcellularLocation>
        <location evidence="1">Membrane</location>
        <topology evidence="1">Multi-pass membrane protein</topology>
    </subcellularLocation>
</comment>
<evidence type="ECO:0000256" key="2">
    <source>
        <dbReference type="ARBA" id="ARBA00022692"/>
    </source>
</evidence>
<dbReference type="InterPro" id="IPR050186">
    <property type="entry name" value="TPT_transporter"/>
</dbReference>
<evidence type="ECO:0000256" key="1">
    <source>
        <dbReference type="ARBA" id="ARBA00004141"/>
    </source>
</evidence>
<dbReference type="InterPro" id="IPR037185">
    <property type="entry name" value="EmrE-like"/>
</dbReference>
<feature type="transmembrane region" description="Helical" evidence="7">
    <location>
        <begin position="170"/>
        <end position="187"/>
    </location>
</feature>
<evidence type="ECO:0000313" key="9">
    <source>
        <dbReference type="EMBL" id="CAG5107407.1"/>
    </source>
</evidence>
<proteinExistence type="inferred from homology"/>
<protein>
    <submittedName>
        <fullName evidence="9">Oidioi.mRNA.OKI2018_I69.chr1.g3305.t1.cds</fullName>
    </submittedName>
</protein>
<name>A0ABN7SY19_OIKDI</name>
<organism evidence="9 10">
    <name type="scientific">Oikopleura dioica</name>
    <name type="common">Tunicate</name>
    <dbReference type="NCBI Taxonomy" id="34765"/>
    <lineage>
        <taxon>Eukaryota</taxon>
        <taxon>Metazoa</taxon>
        <taxon>Chordata</taxon>
        <taxon>Tunicata</taxon>
        <taxon>Appendicularia</taxon>
        <taxon>Copelata</taxon>
        <taxon>Oikopleuridae</taxon>
        <taxon>Oikopleura</taxon>
    </lineage>
</organism>
<comment type="function">
    <text evidence="5">Putative transporter.</text>
</comment>
<dbReference type="PANTHER" id="PTHR11132">
    <property type="entry name" value="SOLUTE CARRIER FAMILY 35"/>
    <property type="match status" value="1"/>
</dbReference>